<dbReference type="Proteomes" id="UP000219259">
    <property type="component" value="Unassembled WGS sequence"/>
</dbReference>
<name>A0A2A6E7E0_TANFO</name>
<evidence type="ECO:0000313" key="1">
    <source>
        <dbReference type="EMBL" id="PDP43374.1"/>
    </source>
</evidence>
<organism evidence="1 2">
    <name type="scientific">Tannerella forsythia</name>
    <name type="common">Bacteroides forsythus</name>
    <dbReference type="NCBI Taxonomy" id="28112"/>
    <lineage>
        <taxon>Bacteria</taxon>
        <taxon>Pseudomonadati</taxon>
        <taxon>Bacteroidota</taxon>
        <taxon>Bacteroidia</taxon>
        <taxon>Bacteroidales</taxon>
        <taxon>Tannerellaceae</taxon>
        <taxon>Tannerella</taxon>
    </lineage>
</organism>
<evidence type="ECO:0000313" key="2">
    <source>
        <dbReference type="Proteomes" id="UP000219259"/>
    </source>
</evidence>
<comment type="caution">
    <text evidence="1">The sequence shown here is derived from an EMBL/GenBank/DDBJ whole genome shotgun (WGS) entry which is preliminary data.</text>
</comment>
<reference evidence="1 2" key="1">
    <citation type="submission" date="2017-09" db="EMBL/GenBank/DDBJ databases">
        <title>Phase variable restriction modification systems are present in the genome sequences of periodontal pathogens Prevotella intermedia, Tannerella forsythia and Porphyromonas gingivalis.</title>
        <authorList>
            <person name="Haigh R.D."/>
            <person name="Crawford L."/>
            <person name="Ralph J."/>
            <person name="Wanford J."/>
            <person name="Vartoukian S.R."/>
            <person name="Hijazib K."/>
            <person name="Wade W."/>
            <person name="Oggioni M.R."/>
        </authorList>
    </citation>
    <scope>NUCLEOTIDE SEQUENCE [LARGE SCALE GENOMIC DNA]</scope>
    <source>
        <strain evidence="1 2">WW11663</strain>
    </source>
</reference>
<protein>
    <submittedName>
        <fullName evidence="1">Uncharacterized protein</fullName>
    </submittedName>
</protein>
<sequence>MTVTAQNIMSQNVIDVHAHIFPQTYLVALAQHDTLLDEGFPRKNAQEFFGKRERNIKDLYSMNR</sequence>
<dbReference type="AlphaFoldDB" id="A0A2A6E7E0"/>
<dbReference type="EMBL" id="NSLJ01000021">
    <property type="protein sequence ID" value="PDP43374.1"/>
    <property type="molecule type" value="Genomic_DNA"/>
</dbReference>
<proteinExistence type="predicted"/>
<gene>
    <name evidence="1" type="ORF">CLI86_08790</name>
</gene>
<accession>A0A2A6E7E0</accession>